<protein>
    <submittedName>
        <fullName evidence="1">Uncharacterized protein</fullName>
    </submittedName>
</protein>
<reference evidence="1" key="1">
    <citation type="journal article" date="2015" name="Nature">
        <title>Complex archaea that bridge the gap between prokaryotes and eukaryotes.</title>
        <authorList>
            <person name="Spang A."/>
            <person name="Saw J.H."/>
            <person name="Jorgensen S.L."/>
            <person name="Zaremba-Niedzwiedzka K."/>
            <person name="Martijn J."/>
            <person name="Lind A.E."/>
            <person name="van Eijk R."/>
            <person name="Schleper C."/>
            <person name="Guy L."/>
            <person name="Ettema T.J."/>
        </authorList>
    </citation>
    <scope>NUCLEOTIDE SEQUENCE</scope>
</reference>
<organism evidence="1">
    <name type="scientific">marine sediment metagenome</name>
    <dbReference type="NCBI Taxonomy" id="412755"/>
    <lineage>
        <taxon>unclassified sequences</taxon>
        <taxon>metagenomes</taxon>
        <taxon>ecological metagenomes</taxon>
    </lineage>
</organism>
<accession>A0A0F9P2K4</accession>
<proteinExistence type="predicted"/>
<sequence length="52" mass="6427">MNKNKFIVKKLLRCIWFFHIKKISQDLPNDSFLYLTPWELFLMDILIDRIIN</sequence>
<dbReference type="EMBL" id="LAZR01006025">
    <property type="protein sequence ID" value="KKM95300.1"/>
    <property type="molecule type" value="Genomic_DNA"/>
</dbReference>
<gene>
    <name evidence="1" type="ORF">LCGC14_1189570</name>
</gene>
<evidence type="ECO:0000313" key="1">
    <source>
        <dbReference type="EMBL" id="KKM95300.1"/>
    </source>
</evidence>
<comment type="caution">
    <text evidence="1">The sequence shown here is derived from an EMBL/GenBank/DDBJ whole genome shotgun (WGS) entry which is preliminary data.</text>
</comment>
<dbReference type="AlphaFoldDB" id="A0A0F9P2K4"/>
<name>A0A0F9P2K4_9ZZZZ</name>
<feature type="non-terminal residue" evidence="1">
    <location>
        <position position="52"/>
    </location>
</feature>